<dbReference type="Pfam" id="PF20249">
    <property type="entry name" value="VasX_N"/>
    <property type="match status" value="1"/>
</dbReference>
<dbReference type="AlphaFoldDB" id="A0A7W3HCC0"/>
<dbReference type="Proteomes" id="UP000533461">
    <property type="component" value="Unassembled WGS sequence"/>
</dbReference>
<accession>A0A7W3HCC0</accession>
<sequence length="542" mass="60109">MSNEKGCKFCQRDGLPVLPVRPAIMEKGDALPALSGSITVPVTAEGGADYTARLLRQGFLYIWAERSQRWINYYATGDGYFYPLPEDGIVPPRVESGDITPCITQPDELATASLVTLPVKPAGILNGVYWFAWSEESWTPVIRKQHEDAAWRRQYMQKFDMDAWLASHNGQQALPFSQLVNCVAEYSPGLRNSTLKAWTPSPLKAVSSHSVAALRQAADNLNAGNGAILMLSDPVGVATEISALVRYRMQQAIAMNPALSRGTALLTMLGSVELAMRNYFYLRAEAGDESYERQMRYGRDTPAGPRFPAPDMADRMHVLNEASRKDRVDEAWQTGYEKYIDRAKTQAFSQTLKDWLTEYDNSSVIPITRMYLAWLQEPVMANYFVQHFDPTCAHSGGRYIQTVTKVLAGMNDKGGVITHIDQQLNQAPLTPENFLQRAAFFNHDGWIAEVNAQLKSSGPDWWLGISWDRLADGAKEYSGSYASAILTGLEKLSMLWSDTMMKSVDLMVKGTPVRFAVGILAMQGKAFSAVSVVPGTKTLSGR</sequence>
<dbReference type="EMBL" id="JABXRP010000001">
    <property type="protein sequence ID" value="MBA8075756.1"/>
    <property type="molecule type" value="Genomic_DNA"/>
</dbReference>
<dbReference type="CDD" id="cd20707">
    <property type="entry name" value="MIX_III"/>
    <property type="match status" value="1"/>
</dbReference>
<evidence type="ECO:0000313" key="1">
    <source>
        <dbReference type="EMBL" id="MBA8075756.1"/>
    </source>
</evidence>
<evidence type="ECO:0000313" key="2">
    <source>
        <dbReference type="Proteomes" id="UP000533461"/>
    </source>
</evidence>
<protein>
    <submittedName>
        <fullName evidence="1">Uncharacterized protein</fullName>
    </submittedName>
</protein>
<organism evidence="1 2">
    <name type="scientific">Enterobacter asburiae</name>
    <dbReference type="NCBI Taxonomy" id="61645"/>
    <lineage>
        <taxon>Bacteria</taxon>
        <taxon>Pseudomonadati</taxon>
        <taxon>Pseudomonadota</taxon>
        <taxon>Gammaproteobacteria</taxon>
        <taxon>Enterobacterales</taxon>
        <taxon>Enterobacteriaceae</taxon>
        <taxon>Enterobacter</taxon>
        <taxon>Enterobacter cloacae complex</taxon>
    </lineage>
</organism>
<name>A0A7W3HCC0_ENTAS</name>
<dbReference type="RefSeq" id="WP_182382879.1">
    <property type="nucleotide sequence ID" value="NZ_JABXQT010000001.1"/>
</dbReference>
<proteinExistence type="predicted"/>
<gene>
    <name evidence="1" type="ORF">HV056_04080</name>
</gene>
<dbReference type="InterPro" id="IPR046864">
    <property type="entry name" value="VasX_N"/>
</dbReference>
<dbReference type="NCBIfam" id="NF041559">
    <property type="entry name" value="BTH_I2691_fam"/>
    <property type="match status" value="1"/>
</dbReference>
<comment type="caution">
    <text evidence="1">The sequence shown here is derived from an EMBL/GenBank/DDBJ whole genome shotgun (WGS) entry which is preliminary data.</text>
</comment>
<dbReference type="InterPro" id="IPR048126">
    <property type="entry name" value="Toxin_VasX"/>
</dbReference>
<reference evidence="1 2" key="1">
    <citation type="submission" date="2020-06" db="EMBL/GenBank/DDBJ databases">
        <title>REHAB project genomes.</title>
        <authorList>
            <person name="Shaw L.P."/>
        </authorList>
    </citation>
    <scope>NUCLEOTIDE SEQUENCE [LARGE SCALE GENOMIC DNA]</scope>
    <source>
        <strain evidence="1 2">RHBSTW-00074</strain>
    </source>
</reference>